<dbReference type="Proteomes" id="UP000236726">
    <property type="component" value="Unassembled WGS sequence"/>
</dbReference>
<name>A0A1H5V2K4_9FIRM</name>
<dbReference type="Pfam" id="PF09967">
    <property type="entry name" value="DUF2201"/>
    <property type="match status" value="1"/>
</dbReference>
<dbReference type="Gene3D" id="3.40.50.410">
    <property type="entry name" value="von Willebrand factor, type A domain"/>
    <property type="match status" value="1"/>
</dbReference>
<reference evidence="4 5" key="1">
    <citation type="submission" date="2016-10" db="EMBL/GenBank/DDBJ databases">
        <authorList>
            <person name="de Groot N.N."/>
        </authorList>
    </citation>
    <scope>NUCLEOTIDE SEQUENCE [LARGE SCALE GENOMIC DNA]</scope>
    <source>
        <strain evidence="4 5">D15d</strain>
    </source>
</reference>
<evidence type="ECO:0000259" key="3">
    <source>
        <dbReference type="Pfam" id="PF13203"/>
    </source>
</evidence>
<dbReference type="InterPro" id="IPR036465">
    <property type="entry name" value="vWFA_dom_sf"/>
</dbReference>
<dbReference type="PANTHER" id="PTHR38730:SF1">
    <property type="entry name" value="SLL7028 PROTEIN"/>
    <property type="match status" value="1"/>
</dbReference>
<feature type="domain" description="VWA-like" evidence="2">
    <location>
        <begin position="299"/>
        <end position="421"/>
    </location>
</feature>
<gene>
    <name evidence="4" type="ORF">SAMN05216537_10976</name>
</gene>
<dbReference type="InterPro" id="IPR025154">
    <property type="entry name" value="Put_metallopeptidase_dom"/>
</dbReference>
<dbReference type="AlphaFoldDB" id="A0A1H5V2K4"/>
<protein>
    <submittedName>
        <fullName evidence="4">Predicted metal-dependent peptidase</fullName>
    </submittedName>
</protein>
<sequence>MDEEFKLKNESQSQWEARMGKEILSFLRDEIYKDLRFMDVALSALTFVEREGMQMFATDGRMLYFGPEHTIEIFKKNERFLERAYLHSILHCIYGHLWIRQDRREDLWNLACDIAVEQVIDSLNKPCTKRILTLLRKQVYERLKNLNIVSASQIYELLYEDSKNFEPEEHIKWYQKLAREFVTDDHSFWPKKDNKQMSQRENDTYKDWQKRAKEISHNKSFSNSDEGGDIASINLAVEARRGASYRDFLIKFSSLHEELKTNPDEFDLAFYSYGLRLYENIPLIEPLETKESNKIRDFIIAIDTSYSTSGQLVKNFLKKTLEILGQSENFFKNARVRIIQADDLVRDDIIINGDYNIEKLFSDFQLKGGGNTDFRPTFTYINNLIKTGEITSPDGVIYFTDGRGIFPQTKPEYKTAFVFLEGYEGKEEIKVPAWVYKEIIHKSTLEQDEKGNGNGQFKTFTGKTKRSRGV</sequence>
<keyword evidence="5" id="KW-1185">Reference proteome</keyword>
<dbReference type="PANTHER" id="PTHR38730">
    <property type="entry name" value="SLL7028 PROTEIN"/>
    <property type="match status" value="1"/>
</dbReference>
<feature type="domain" description="Putative metallopeptidase" evidence="3">
    <location>
        <begin position="34"/>
        <end position="175"/>
    </location>
</feature>
<dbReference type="EMBL" id="FNUL01000009">
    <property type="protein sequence ID" value="SEF81396.1"/>
    <property type="molecule type" value="Genomic_DNA"/>
</dbReference>
<proteinExistence type="predicted"/>
<evidence type="ECO:0000259" key="2">
    <source>
        <dbReference type="Pfam" id="PF09967"/>
    </source>
</evidence>
<evidence type="ECO:0000313" key="4">
    <source>
        <dbReference type="EMBL" id="SEF81396.1"/>
    </source>
</evidence>
<dbReference type="CDD" id="cd00198">
    <property type="entry name" value="vWFA"/>
    <property type="match status" value="1"/>
</dbReference>
<evidence type="ECO:0000256" key="1">
    <source>
        <dbReference type="SAM" id="MobiDB-lite"/>
    </source>
</evidence>
<dbReference type="Pfam" id="PF13203">
    <property type="entry name" value="DUF2201_N"/>
    <property type="match status" value="1"/>
</dbReference>
<accession>A0A1H5V2K4</accession>
<dbReference type="SUPFAM" id="SSF53300">
    <property type="entry name" value="vWA-like"/>
    <property type="match status" value="1"/>
</dbReference>
<evidence type="ECO:0000313" key="5">
    <source>
        <dbReference type="Proteomes" id="UP000236726"/>
    </source>
</evidence>
<dbReference type="InterPro" id="IPR018698">
    <property type="entry name" value="VWA-like_dom"/>
</dbReference>
<dbReference type="RefSeq" id="WP_051195411.1">
    <property type="nucleotide sequence ID" value="NZ_FNUL01000009.1"/>
</dbReference>
<organism evidence="4 5">
    <name type="scientific">Lachnospira multipara</name>
    <dbReference type="NCBI Taxonomy" id="28051"/>
    <lineage>
        <taxon>Bacteria</taxon>
        <taxon>Bacillati</taxon>
        <taxon>Bacillota</taxon>
        <taxon>Clostridia</taxon>
        <taxon>Lachnospirales</taxon>
        <taxon>Lachnospiraceae</taxon>
        <taxon>Lachnospira</taxon>
    </lineage>
</organism>
<feature type="region of interest" description="Disordered" evidence="1">
    <location>
        <begin position="447"/>
        <end position="470"/>
    </location>
</feature>